<dbReference type="GO" id="GO:0016747">
    <property type="term" value="F:acyltransferase activity, transferring groups other than amino-acyl groups"/>
    <property type="evidence" value="ECO:0007669"/>
    <property type="project" value="InterPro"/>
</dbReference>
<dbReference type="PANTHER" id="PTHR43877">
    <property type="entry name" value="AMINOALKYLPHOSPHONATE N-ACETYLTRANSFERASE-RELATED-RELATED"/>
    <property type="match status" value="1"/>
</dbReference>
<feature type="domain" description="N-acetyltransferase" evidence="3">
    <location>
        <begin position="7"/>
        <end position="167"/>
    </location>
</feature>
<evidence type="ECO:0000256" key="1">
    <source>
        <dbReference type="ARBA" id="ARBA00022679"/>
    </source>
</evidence>
<dbReference type="Gene3D" id="3.40.630.30">
    <property type="match status" value="1"/>
</dbReference>
<dbReference type="InterPro" id="IPR050832">
    <property type="entry name" value="Bact_Acetyltransf"/>
</dbReference>
<dbReference type="CDD" id="cd04301">
    <property type="entry name" value="NAT_SF"/>
    <property type="match status" value="1"/>
</dbReference>
<keyword evidence="1 4" id="KW-0808">Transferase</keyword>
<accession>A0A9X3D0F5</accession>
<reference evidence="4" key="1">
    <citation type="submission" date="2022-10" db="EMBL/GenBank/DDBJ databases">
        <title>WGS of marine actinomycetes from Thailand.</title>
        <authorList>
            <person name="Thawai C."/>
        </authorList>
    </citation>
    <scope>NUCLEOTIDE SEQUENCE</scope>
    <source>
        <strain evidence="4">SW21</strain>
    </source>
</reference>
<gene>
    <name evidence="4" type="ORF">OSB52_00510</name>
</gene>
<dbReference type="Pfam" id="PF00583">
    <property type="entry name" value="Acetyltransf_1"/>
    <property type="match status" value="1"/>
</dbReference>
<evidence type="ECO:0000256" key="2">
    <source>
        <dbReference type="ARBA" id="ARBA00023315"/>
    </source>
</evidence>
<organism evidence="4 5">
    <name type="scientific">Gordonia aquimaris</name>
    <dbReference type="NCBI Taxonomy" id="2984863"/>
    <lineage>
        <taxon>Bacteria</taxon>
        <taxon>Bacillati</taxon>
        <taxon>Actinomycetota</taxon>
        <taxon>Actinomycetes</taxon>
        <taxon>Mycobacteriales</taxon>
        <taxon>Gordoniaceae</taxon>
        <taxon>Gordonia</taxon>
    </lineage>
</organism>
<evidence type="ECO:0000259" key="3">
    <source>
        <dbReference type="PROSITE" id="PS51186"/>
    </source>
</evidence>
<keyword evidence="2 4" id="KW-0012">Acyltransferase</keyword>
<dbReference type="SUPFAM" id="SSF55729">
    <property type="entry name" value="Acyl-CoA N-acyltransferases (Nat)"/>
    <property type="match status" value="1"/>
</dbReference>
<dbReference type="InterPro" id="IPR016181">
    <property type="entry name" value="Acyl_CoA_acyltransferase"/>
</dbReference>
<dbReference type="Proteomes" id="UP001143347">
    <property type="component" value="Unassembled WGS sequence"/>
</dbReference>
<dbReference type="InterPro" id="IPR000182">
    <property type="entry name" value="GNAT_dom"/>
</dbReference>
<dbReference type="RefSeq" id="WP_266059621.1">
    <property type="nucleotide sequence ID" value="NZ_JAPKFM010000001.1"/>
</dbReference>
<keyword evidence="5" id="KW-1185">Reference proteome</keyword>
<sequence length="167" mass="18427">MDEARVFRVRTAEADDARAVVELWGGVAAEGRWIRREAPLDIDATMGEFRHALASESAHPVVAVTSTGRIIGSAIGFDQHPAPITFGMHVAIDQRRHGVGTALLQSVLAWAGERGSHKVVLEVWPHNHAAIALYERHGFVREGLRPAQYCRRNGELWDALEMGLHLV</sequence>
<dbReference type="EC" id="2.3.1.-" evidence="4"/>
<protein>
    <submittedName>
        <fullName evidence="4">GNAT family N-acetyltransferase</fullName>
        <ecNumber evidence="4">2.3.1.-</ecNumber>
    </submittedName>
</protein>
<dbReference type="EMBL" id="JAPKFM010000001">
    <property type="protein sequence ID" value="MCX2962568.1"/>
    <property type="molecule type" value="Genomic_DNA"/>
</dbReference>
<evidence type="ECO:0000313" key="5">
    <source>
        <dbReference type="Proteomes" id="UP001143347"/>
    </source>
</evidence>
<proteinExistence type="predicted"/>
<name>A0A9X3D0F5_9ACTN</name>
<dbReference type="AlphaFoldDB" id="A0A9X3D0F5"/>
<comment type="caution">
    <text evidence="4">The sequence shown here is derived from an EMBL/GenBank/DDBJ whole genome shotgun (WGS) entry which is preliminary data.</text>
</comment>
<dbReference type="PROSITE" id="PS51186">
    <property type="entry name" value="GNAT"/>
    <property type="match status" value="1"/>
</dbReference>
<evidence type="ECO:0000313" key="4">
    <source>
        <dbReference type="EMBL" id="MCX2962568.1"/>
    </source>
</evidence>